<evidence type="ECO:0000313" key="2">
    <source>
        <dbReference type="EMBL" id="BAD81433.1"/>
    </source>
</evidence>
<feature type="compositionally biased region" description="Basic residues" evidence="1">
    <location>
        <begin position="67"/>
        <end position="77"/>
    </location>
</feature>
<dbReference type="PANTHER" id="PTHR36407:SF1">
    <property type="entry name" value="MEDIATOR-ASSOCIATED PROTEIN 2"/>
    <property type="match status" value="1"/>
</dbReference>
<feature type="compositionally biased region" description="Basic residues" evidence="1">
    <location>
        <begin position="150"/>
        <end position="161"/>
    </location>
</feature>
<feature type="compositionally biased region" description="Low complexity" evidence="1">
    <location>
        <begin position="314"/>
        <end position="327"/>
    </location>
</feature>
<protein>
    <submittedName>
        <fullName evidence="2">Uncharacterized protein</fullName>
    </submittedName>
</protein>
<proteinExistence type="predicted"/>
<feature type="compositionally biased region" description="Basic and acidic residues" evidence="1">
    <location>
        <begin position="384"/>
        <end position="407"/>
    </location>
</feature>
<gene>
    <name evidence="2" type="primary">P0699D11.7</name>
</gene>
<feature type="compositionally biased region" description="Basic residues" evidence="1">
    <location>
        <begin position="28"/>
        <end position="58"/>
    </location>
</feature>
<dbReference type="PANTHER" id="PTHR36407">
    <property type="entry name" value="MEDIATOR-ASSOCIATED PROTEIN 2"/>
    <property type="match status" value="1"/>
</dbReference>
<dbReference type="AlphaFoldDB" id="Q5NAR2"/>
<evidence type="ECO:0000256" key="1">
    <source>
        <dbReference type="SAM" id="MobiDB-lite"/>
    </source>
</evidence>
<organism evidence="2">
    <name type="scientific">Oryza sativa subsp. japonica</name>
    <name type="common">Rice</name>
    <dbReference type="NCBI Taxonomy" id="39947"/>
    <lineage>
        <taxon>Eukaryota</taxon>
        <taxon>Viridiplantae</taxon>
        <taxon>Streptophyta</taxon>
        <taxon>Embryophyta</taxon>
        <taxon>Tracheophyta</taxon>
        <taxon>Spermatophyta</taxon>
        <taxon>Magnoliopsida</taxon>
        <taxon>Liliopsida</taxon>
        <taxon>Poales</taxon>
        <taxon>Poaceae</taxon>
        <taxon>BOP clade</taxon>
        <taxon>Oryzoideae</taxon>
        <taxon>Oryzeae</taxon>
        <taxon>Oryzinae</taxon>
        <taxon>Oryza</taxon>
        <taxon>Oryza sativa</taxon>
    </lineage>
</organism>
<sequence length="422" mass="45744">MGVAGNSTSTFLALAAAAASDLGEVTSRSRRGGGGHLGRRGGRARQGRRRPRGRRARQRPNPQPPPTHKRAVGRRRCTPAPRHLVAFAAARLPDPDSGVQPLLAVASSSSRARFCSRRSGAARAVAGGRCPRRLGFESPRLSTSDPTPALRRHRSSKKKKNVASPTTMRSYEPGPAFEENSEEAMLDISQTESTELWLIQWPLNQLDASDFHGQELTLKLHRDGKLSSLESSSGKSYDLVSFAAQQPDATVFLPSGPEAKAVGKIARRVSLVRYPDPEELEKPGLGSLTPSSKKSAGSSKKTRSRFTSGSKNRSSQGSAQSLGQQSAEPAHKHNQKRKDESSLGHSNVSGKSAEGSQVRGGDSGTTSEVPQTPVEKSKKKNKKLDRPWKRRTPYDRHKTAQELDRTAVVDSSLYKSPPKPYQ</sequence>
<feature type="region of interest" description="Disordered" evidence="1">
    <location>
        <begin position="134"/>
        <end position="179"/>
    </location>
</feature>
<dbReference type="Proteomes" id="UP000817658">
    <property type="component" value="Chromosome 1"/>
</dbReference>
<dbReference type="InterPro" id="IPR038823">
    <property type="entry name" value="MED2_plant"/>
</dbReference>
<feature type="region of interest" description="Disordered" evidence="1">
    <location>
        <begin position="277"/>
        <end position="422"/>
    </location>
</feature>
<accession>Q5NAR2</accession>
<reference evidence="2" key="1">
    <citation type="journal article" date="2002" name="Nature">
        <title>The genome sequence and structure of rice chromosome 1.</title>
        <authorList>
            <person name="Sasaki T."/>
            <person name="Matsumoto T."/>
            <person name="Yamamoto K."/>
            <person name="Sakata K."/>
            <person name="Baba T."/>
            <person name="Katayose Y."/>
            <person name="Wu J."/>
            <person name="Niimura Y."/>
            <person name="Cheng Z."/>
            <person name="Nagamura Y."/>
            <person name="Antonio B.A."/>
            <person name="Kanamori H."/>
            <person name="Hosokawa S."/>
            <person name="Masukawa M."/>
            <person name="Arikawa K."/>
            <person name="Chiden Y."/>
            <person name="Hayashi M."/>
            <person name="Okamoto M."/>
            <person name="Ando T."/>
            <person name="Aoki H."/>
            <person name="Arita K."/>
            <person name="Hamada M."/>
            <person name="Harada C."/>
            <person name="Hijishita S."/>
            <person name="Honda M."/>
            <person name="Ichikawa Y."/>
            <person name="Idonuma A."/>
            <person name="Iijima M."/>
            <person name="Ikeda M."/>
            <person name="Ikeno M."/>
            <person name="Itoh S."/>
            <person name="Itoh T."/>
            <person name="Itoh Y."/>
            <person name="Itoh Y."/>
            <person name="Iwabuchi A."/>
            <person name="Kamiya K."/>
            <person name="Karasawa W."/>
            <person name="Katagiri S."/>
            <person name="Kikuta A."/>
            <person name="Kobayashi N."/>
            <person name="Kono I."/>
            <person name="Machita K."/>
            <person name="Maehara T."/>
            <person name="Mizuno H."/>
            <person name="Mizubayashi T."/>
            <person name="Mukai Y."/>
            <person name="Nagasaki H."/>
            <person name="Nakashima M."/>
            <person name="Nakama Y."/>
            <person name="Nakamichi Y."/>
            <person name="Nakamura M."/>
            <person name="Namiki N."/>
            <person name="Negishi M."/>
            <person name="Ohta I."/>
            <person name="Ono N."/>
            <person name="Saji S."/>
            <person name="Sakai K."/>
            <person name="Shibata M."/>
            <person name="Shimokawa T."/>
            <person name="Shomura A."/>
            <person name="Song J."/>
            <person name="Takazaki Y."/>
            <person name="Terasawa K."/>
            <person name="Tsuji K."/>
            <person name="Waki K."/>
            <person name="Yamagata H."/>
            <person name="Yamane H."/>
            <person name="Yoshiki S."/>
            <person name="Yoshihara R."/>
            <person name="Yukawa K."/>
            <person name="Zhong H."/>
            <person name="Iwama H."/>
            <person name="Endo T."/>
            <person name="Ito H."/>
            <person name="Hahn J.H."/>
            <person name="Kim H.I."/>
            <person name="Eun M.Y."/>
            <person name="Yano M."/>
            <person name="Jiang J."/>
            <person name="Gojobori T."/>
        </authorList>
    </citation>
    <scope>NUCLEOTIDE SEQUENCE [LARGE SCALE GENOMIC DNA]</scope>
</reference>
<name>Q5NAR2_ORYSJ</name>
<feature type="region of interest" description="Disordered" evidence="1">
    <location>
        <begin position="19"/>
        <end position="80"/>
    </location>
</feature>
<dbReference type="EMBL" id="AP002817">
    <property type="protein sequence ID" value="BAD81433.1"/>
    <property type="molecule type" value="Genomic_DNA"/>
</dbReference>